<dbReference type="Proteomes" id="UP000824881">
    <property type="component" value="Unassembled WGS sequence"/>
</dbReference>
<protein>
    <submittedName>
        <fullName evidence="1">Uncharacterized protein</fullName>
    </submittedName>
</protein>
<organism evidence="1 2">
    <name type="scientific">Pleurotus cornucopiae</name>
    <name type="common">Cornucopia mushroom</name>
    <dbReference type="NCBI Taxonomy" id="5321"/>
    <lineage>
        <taxon>Eukaryota</taxon>
        <taxon>Fungi</taxon>
        <taxon>Dikarya</taxon>
        <taxon>Basidiomycota</taxon>
        <taxon>Agaricomycotina</taxon>
        <taxon>Agaricomycetes</taxon>
        <taxon>Agaricomycetidae</taxon>
        <taxon>Agaricales</taxon>
        <taxon>Pleurotineae</taxon>
        <taxon>Pleurotaceae</taxon>
        <taxon>Pleurotus</taxon>
    </lineage>
</organism>
<sequence>MISISSAFNAFREELDVHHDRRERLIKVASRDITNLSKRTIFLLHRLALESLADADDGRRTSAAAKGYANLCEVQSLYASLRNELAGDRFWRYHHQVSPGLQEYIEALSFTHFLEHRSLIPFETVQRSLSDADRVPYLPLTTSDYLLGLSDLTGELMRLAISGIAQRGGRKQAMEICTFVRNCKADFEGFTPHVRELSKKQAVTSSSLEKIEDAAYAIVLRGSEYDLPPEMLDDIVASTIAQKRHDFGLDHGEEIAV</sequence>
<gene>
    <name evidence="1" type="ORF">CCMSSC00406_0000234</name>
</gene>
<accession>A0ACB7IXS7</accession>
<name>A0ACB7IXS7_PLECO</name>
<dbReference type="EMBL" id="WQMT02000005">
    <property type="protein sequence ID" value="KAG9223077.1"/>
    <property type="molecule type" value="Genomic_DNA"/>
</dbReference>
<reference evidence="1 2" key="1">
    <citation type="journal article" date="2021" name="Appl. Environ. Microbiol.">
        <title>Genetic linkage and physical mapping for an oyster mushroom Pleurotus cornucopiae and QTL analysis for the trait cap color.</title>
        <authorList>
            <person name="Zhang Y."/>
            <person name="Gao W."/>
            <person name="Sonnenberg A."/>
            <person name="Chen Q."/>
            <person name="Zhang J."/>
            <person name="Huang C."/>
        </authorList>
    </citation>
    <scope>NUCLEOTIDE SEQUENCE [LARGE SCALE GENOMIC DNA]</scope>
    <source>
        <strain evidence="1">CCMSSC00406</strain>
    </source>
</reference>
<evidence type="ECO:0000313" key="1">
    <source>
        <dbReference type="EMBL" id="KAG9223077.1"/>
    </source>
</evidence>
<keyword evidence="2" id="KW-1185">Reference proteome</keyword>
<evidence type="ECO:0000313" key="2">
    <source>
        <dbReference type="Proteomes" id="UP000824881"/>
    </source>
</evidence>
<comment type="caution">
    <text evidence="1">The sequence shown here is derived from an EMBL/GenBank/DDBJ whole genome shotgun (WGS) entry which is preliminary data.</text>
</comment>
<proteinExistence type="predicted"/>